<reference evidence="3" key="1">
    <citation type="journal article" date="2017" name="bioRxiv">
        <title>Conservation of a gene cluster reveals novel cercosporin biosynthetic mechanisms and extends production to the genus Colletotrichum.</title>
        <authorList>
            <person name="de Jonge R."/>
            <person name="Ebert M.K."/>
            <person name="Huitt-Roehl C.R."/>
            <person name="Pal P."/>
            <person name="Suttle J.C."/>
            <person name="Spanner R.E."/>
            <person name="Neubauer J.D."/>
            <person name="Jurick W.M.II."/>
            <person name="Stott K.A."/>
            <person name="Secor G.A."/>
            <person name="Thomma B.P.H.J."/>
            <person name="Van de Peer Y."/>
            <person name="Townsend C.A."/>
            <person name="Bolton M.D."/>
        </authorList>
    </citation>
    <scope>NUCLEOTIDE SEQUENCE [LARGE SCALE GENOMIC DNA]</scope>
    <source>
        <strain evidence="3">CBS538.71</strain>
    </source>
</reference>
<evidence type="ECO:0000313" key="2">
    <source>
        <dbReference type="EMBL" id="PPJ51802.1"/>
    </source>
</evidence>
<evidence type="ECO:0000256" key="1">
    <source>
        <dbReference type="SAM" id="MobiDB-lite"/>
    </source>
</evidence>
<feature type="compositionally biased region" description="Polar residues" evidence="1">
    <location>
        <begin position="44"/>
        <end position="56"/>
    </location>
</feature>
<sequence>MSRAKTKKAKRLRESSGLSTMPPPAKVPRRHRKQQWAFAMLDGGSNNTSRPNTKCAPQQDGVTMKDTPQSDLKKASDDEQSSIALCTYGGDEVADDESDAVEYDGVTYRIETHGKSLFDKARYLSYIRARCGMRVEDLIDTGIIPKTSDTDEPENELDWSMLLLRRLVWLVEITVDVRKINSELKRAVKTRMDRHRTKKSYITHVIVGEVVEIFRERSIARAKEEGVEWRERLGL</sequence>
<comment type="caution">
    <text evidence="2">The sequence shown here is derived from an EMBL/GenBank/DDBJ whole genome shotgun (WGS) entry which is preliminary data.</text>
</comment>
<organism evidence="2 3">
    <name type="scientific">Cercospora berteroae</name>
    <dbReference type="NCBI Taxonomy" id="357750"/>
    <lineage>
        <taxon>Eukaryota</taxon>
        <taxon>Fungi</taxon>
        <taxon>Dikarya</taxon>
        <taxon>Ascomycota</taxon>
        <taxon>Pezizomycotina</taxon>
        <taxon>Dothideomycetes</taxon>
        <taxon>Dothideomycetidae</taxon>
        <taxon>Mycosphaerellales</taxon>
        <taxon>Mycosphaerellaceae</taxon>
        <taxon>Cercospora</taxon>
    </lineage>
</organism>
<dbReference type="Proteomes" id="UP000237631">
    <property type="component" value="Unassembled WGS sequence"/>
</dbReference>
<dbReference type="OrthoDB" id="3643327at2759"/>
<proteinExistence type="predicted"/>
<dbReference type="EMBL" id="PNEN01001739">
    <property type="protein sequence ID" value="PPJ51802.1"/>
    <property type="molecule type" value="Genomic_DNA"/>
</dbReference>
<feature type="region of interest" description="Disordered" evidence="1">
    <location>
        <begin position="1"/>
        <end position="78"/>
    </location>
</feature>
<feature type="compositionally biased region" description="Basic residues" evidence="1">
    <location>
        <begin position="1"/>
        <end position="11"/>
    </location>
</feature>
<gene>
    <name evidence="2" type="ORF">CBER1_09128</name>
</gene>
<keyword evidence="3" id="KW-1185">Reference proteome</keyword>
<evidence type="ECO:0000313" key="3">
    <source>
        <dbReference type="Proteomes" id="UP000237631"/>
    </source>
</evidence>
<name>A0A2S6BWF4_9PEZI</name>
<dbReference type="AlphaFoldDB" id="A0A2S6BWF4"/>
<protein>
    <submittedName>
        <fullName evidence="2">Uncharacterized protein</fullName>
    </submittedName>
</protein>
<accession>A0A2S6BWF4</accession>